<dbReference type="AlphaFoldDB" id="A0A499UZ05"/>
<keyword evidence="3" id="KW-0645">Protease</keyword>
<dbReference type="EMBL" id="AP019620">
    <property type="protein sequence ID" value="BBJ45920.1"/>
    <property type="molecule type" value="Genomic_DNA"/>
</dbReference>
<dbReference type="InterPro" id="IPR050491">
    <property type="entry name" value="AmpC-like"/>
</dbReference>
<keyword evidence="3" id="KW-0121">Carboxypeptidase</keyword>
<keyword evidence="3" id="KW-0378">Hydrolase</keyword>
<organism evidence="3 4">
    <name type="scientific">Streptomyces antimycoticus</name>
    <dbReference type="NCBI Taxonomy" id="68175"/>
    <lineage>
        <taxon>Bacteria</taxon>
        <taxon>Bacillati</taxon>
        <taxon>Actinomycetota</taxon>
        <taxon>Actinomycetes</taxon>
        <taxon>Kitasatosporales</taxon>
        <taxon>Streptomycetaceae</taxon>
        <taxon>Streptomyces</taxon>
        <taxon>Streptomyces violaceusniger group</taxon>
    </lineage>
</organism>
<dbReference type="PANTHER" id="PTHR46825:SF7">
    <property type="entry name" value="D-ALANYL-D-ALANINE CARBOXYPEPTIDASE"/>
    <property type="match status" value="1"/>
</dbReference>
<dbReference type="InterPro" id="IPR012338">
    <property type="entry name" value="Beta-lactam/transpept-like"/>
</dbReference>
<evidence type="ECO:0000256" key="1">
    <source>
        <dbReference type="SAM" id="MobiDB-lite"/>
    </source>
</evidence>
<sequence length="400" mass="42819">MPRALALAGIDQTELADHVRQTLRARPDAESAKAAGAQSESETASSAEGYEAIQRLLQQAVTRGGLPGILAEVRDGDRQWFGTAGVADTRTGRERSQQDRFRIGSISKTFVATVVLQLAAEGRLSLADTAEQWLPGVVHGHHHDGAGVNIRMLLNHTSGIFNYTDDQEALNRSESHTPESLVRIAVSHPPASAPGSGWAYSNTNYVLAGLIIERATGRALAEEITERISRPLGLTGTYLPHGSDPTIHGPHSRHYTKLFRSDPGAPVHDATELDAAMFWAAGGMISTAGDLNRFSGALLGGRILPPDQQRGMFTTVPTRDWISNAAYGLGVSSVTPPCGETVWGMGGALFGSWSYSYGARDGEQMVTANVNGDWCDGGWDDPIGIFTDLLQAKFCRRSGT</sequence>
<feature type="region of interest" description="Disordered" evidence="1">
    <location>
        <begin position="24"/>
        <end position="47"/>
    </location>
</feature>
<proteinExistence type="predicted"/>
<dbReference type="InterPro" id="IPR001466">
    <property type="entry name" value="Beta-lactam-related"/>
</dbReference>
<dbReference type="GO" id="GO:0004180">
    <property type="term" value="F:carboxypeptidase activity"/>
    <property type="evidence" value="ECO:0007669"/>
    <property type="project" value="UniProtKB-KW"/>
</dbReference>
<name>A0A499UZ05_9ACTN</name>
<evidence type="ECO:0000313" key="4">
    <source>
        <dbReference type="Proteomes" id="UP000463951"/>
    </source>
</evidence>
<gene>
    <name evidence="3" type="ORF">SSPO_086380</name>
</gene>
<feature type="compositionally biased region" description="Low complexity" evidence="1">
    <location>
        <begin position="34"/>
        <end position="47"/>
    </location>
</feature>
<dbReference type="Gene3D" id="3.40.710.10">
    <property type="entry name" value="DD-peptidase/beta-lactamase superfamily"/>
    <property type="match status" value="1"/>
</dbReference>
<dbReference type="SUPFAM" id="SSF56601">
    <property type="entry name" value="beta-lactamase/transpeptidase-like"/>
    <property type="match status" value="1"/>
</dbReference>
<evidence type="ECO:0000259" key="2">
    <source>
        <dbReference type="Pfam" id="PF00144"/>
    </source>
</evidence>
<evidence type="ECO:0000313" key="3">
    <source>
        <dbReference type="EMBL" id="BBJ45920.1"/>
    </source>
</evidence>
<reference evidence="3 4" key="1">
    <citation type="journal article" date="2020" name="Int. J. Syst. Evol. Microbiol.">
        <title>Reclassification of Streptomyces castelarensis and Streptomyces sporoclivatus as later heterotypic synonyms of Streptomyces antimycoticus.</title>
        <authorList>
            <person name="Komaki H."/>
            <person name="Tamura T."/>
        </authorList>
    </citation>
    <scope>NUCLEOTIDE SEQUENCE [LARGE SCALE GENOMIC DNA]</scope>
    <source>
        <strain evidence="3 4">NBRC 100767</strain>
    </source>
</reference>
<dbReference type="Pfam" id="PF00144">
    <property type="entry name" value="Beta-lactamase"/>
    <property type="match status" value="1"/>
</dbReference>
<accession>A0A499UZ05</accession>
<dbReference type="PANTHER" id="PTHR46825">
    <property type="entry name" value="D-ALANYL-D-ALANINE-CARBOXYPEPTIDASE/ENDOPEPTIDASE AMPH"/>
    <property type="match status" value="1"/>
</dbReference>
<feature type="domain" description="Beta-lactamase-related" evidence="2">
    <location>
        <begin position="53"/>
        <end position="353"/>
    </location>
</feature>
<dbReference type="Proteomes" id="UP000463951">
    <property type="component" value="Chromosome"/>
</dbReference>
<protein>
    <submittedName>
        <fullName evidence="3">D-alanyl-D-alanine carboxypeptidase</fullName>
    </submittedName>
</protein>